<evidence type="ECO:0000313" key="1">
    <source>
        <dbReference type="EMBL" id="MBA4670504.1"/>
    </source>
</evidence>
<dbReference type="AlphaFoldDB" id="A0A7C9F0H9"/>
<reference evidence="1" key="2">
    <citation type="submission" date="2020-07" db="EMBL/GenBank/DDBJ databases">
        <authorList>
            <person name="Vera ALvarez R."/>
            <person name="Arias-Moreno D.M."/>
            <person name="Jimenez-Jacinto V."/>
            <person name="Jimenez-Bremont J.F."/>
            <person name="Swaminathan K."/>
            <person name="Moose S.P."/>
            <person name="Guerrero-Gonzalez M.L."/>
            <person name="Marino-Ramirez L."/>
            <person name="Landsman D."/>
            <person name="Rodriguez-Kessler M."/>
            <person name="Delgado-Sanchez P."/>
        </authorList>
    </citation>
    <scope>NUCLEOTIDE SEQUENCE</scope>
    <source>
        <tissue evidence="1">Cladode</tissue>
    </source>
</reference>
<protein>
    <submittedName>
        <fullName evidence="1">Uncharacterized protein</fullName>
    </submittedName>
</protein>
<accession>A0A7C9F0H9</accession>
<reference evidence="1" key="1">
    <citation type="journal article" date="2013" name="J. Plant Res.">
        <title>Effect of fungi and light on seed germination of three Opuntia species from semiarid lands of central Mexico.</title>
        <authorList>
            <person name="Delgado-Sanchez P."/>
            <person name="Jimenez-Bremont J.F."/>
            <person name="Guerrero-Gonzalez Mde L."/>
            <person name="Flores J."/>
        </authorList>
    </citation>
    <scope>NUCLEOTIDE SEQUENCE</scope>
    <source>
        <tissue evidence="1">Cladode</tissue>
    </source>
</reference>
<proteinExistence type="predicted"/>
<organism evidence="1">
    <name type="scientific">Opuntia streptacantha</name>
    <name type="common">Prickly pear cactus</name>
    <name type="synonym">Opuntia cardona</name>
    <dbReference type="NCBI Taxonomy" id="393608"/>
    <lineage>
        <taxon>Eukaryota</taxon>
        <taxon>Viridiplantae</taxon>
        <taxon>Streptophyta</taxon>
        <taxon>Embryophyta</taxon>
        <taxon>Tracheophyta</taxon>
        <taxon>Spermatophyta</taxon>
        <taxon>Magnoliopsida</taxon>
        <taxon>eudicotyledons</taxon>
        <taxon>Gunneridae</taxon>
        <taxon>Pentapetalae</taxon>
        <taxon>Caryophyllales</taxon>
        <taxon>Cactineae</taxon>
        <taxon>Cactaceae</taxon>
        <taxon>Opuntioideae</taxon>
        <taxon>Opuntia</taxon>
    </lineage>
</organism>
<dbReference type="EMBL" id="GISG01247737">
    <property type="protein sequence ID" value="MBA4670504.1"/>
    <property type="molecule type" value="Transcribed_RNA"/>
</dbReference>
<sequence length="125" mass="13620">MPAPGLVGVSECSSIHPLKTAPKPPSPTTLSGRKFRVAALSSLKLKLFKLEDCKRSPLLWGVAGVDAEDILLLDLLTAFPSLLTVFELNPEEDPNITFGFQECLVELFSNQRSGKVNAKRNKEPS</sequence>
<name>A0A7C9F0H9_OPUST</name>